<evidence type="ECO:0000256" key="3">
    <source>
        <dbReference type="ARBA" id="ARBA00014701"/>
    </source>
</evidence>
<dbReference type="GO" id="GO:0004340">
    <property type="term" value="F:glucokinase activity"/>
    <property type="evidence" value="ECO:0007669"/>
    <property type="project" value="UniProtKB-EC"/>
</dbReference>
<organism evidence="9 10">
    <name type="scientific">Pullulanibacillus pueri</name>
    <dbReference type="NCBI Taxonomy" id="1437324"/>
    <lineage>
        <taxon>Bacteria</taxon>
        <taxon>Bacillati</taxon>
        <taxon>Bacillota</taxon>
        <taxon>Bacilli</taxon>
        <taxon>Bacillales</taxon>
        <taxon>Sporolactobacillaceae</taxon>
        <taxon>Pullulanibacillus</taxon>
    </lineage>
</organism>
<dbReference type="Proteomes" id="UP000656813">
    <property type="component" value="Unassembled WGS sequence"/>
</dbReference>
<evidence type="ECO:0000313" key="9">
    <source>
        <dbReference type="EMBL" id="GGH79742.1"/>
    </source>
</evidence>
<evidence type="ECO:0000256" key="1">
    <source>
        <dbReference type="ARBA" id="ARBA00006479"/>
    </source>
</evidence>
<evidence type="ECO:0000256" key="4">
    <source>
        <dbReference type="ARBA" id="ARBA00022679"/>
    </source>
</evidence>
<dbReference type="PANTHER" id="PTHR18964">
    <property type="entry name" value="ROK (REPRESSOR, ORF, KINASE) FAMILY"/>
    <property type="match status" value="1"/>
</dbReference>
<comment type="similarity">
    <text evidence="1">Belongs to the ROK (NagC/XylR) family.</text>
</comment>
<dbReference type="InterPro" id="IPR043129">
    <property type="entry name" value="ATPase_NBD"/>
</dbReference>
<dbReference type="RefSeq" id="WP_188496788.1">
    <property type="nucleotide sequence ID" value="NZ_BMFV01000008.1"/>
</dbReference>
<gene>
    <name evidence="9" type="ORF">GCM10007096_15120</name>
</gene>
<reference evidence="9" key="2">
    <citation type="submission" date="2020-09" db="EMBL/GenBank/DDBJ databases">
        <authorList>
            <person name="Sun Q."/>
            <person name="Zhou Y."/>
        </authorList>
    </citation>
    <scope>NUCLEOTIDE SEQUENCE</scope>
    <source>
        <strain evidence="9">CGMCC 1.12777</strain>
    </source>
</reference>
<evidence type="ECO:0000256" key="7">
    <source>
        <dbReference type="ARBA" id="ARBA00022840"/>
    </source>
</evidence>
<dbReference type="Gene3D" id="3.30.420.40">
    <property type="match status" value="2"/>
</dbReference>
<dbReference type="SUPFAM" id="SSF53067">
    <property type="entry name" value="Actin-like ATPase domain"/>
    <property type="match status" value="1"/>
</dbReference>
<keyword evidence="4" id="KW-0808">Transferase</keyword>
<evidence type="ECO:0000256" key="5">
    <source>
        <dbReference type="ARBA" id="ARBA00022741"/>
    </source>
</evidence>
<keyword evidence="6" id="KW-0418">Kinase</keyword>
<dbReference type="EC" id="2.7.1.2" evidence="2"/>
<evidence type="ECO:0000256" key="6">
    <source>
        <dbReference type="ARBA" id="ARBA00022777"/>
    </source>
</evidence>
<comment type="caution">
    <text evidence="9">The sequence shown here is derived from an EMBL/GenBank/DDBJ whole genome shotgun (WGS) entry which is preliminary data.</text>
</comment>
<dbReference type="InterPro" id="IPR000600">
    <property type="entry name" value="ROK"/>
</dbReference>
<reference evidence="9" key="1">
    <citation type="journal article" date="2014" name="Int. J. Syst. Evol. Microbiol.">
        <title>Complete genome sequence of Corynebacterium casei LMG S-19264T (=DSM 44701T), isolated from a smear-ripened cheese.</title>
        <authorList>
            <consortium name="US DOE Joint Genome Institute (JGI-PGF)"/>
            <person name="Walter F."/>
            <person name="Albersmeier A."/>
            <person name="Kalinowski J."/>
            <person name="Ruckert C."/>
        </authorList>
    </citation>
    <scope>NUCLEOTIDE SEQUENCE</scope>
    <source>
        <strain evidence="9">CGMCC 1.12777</strain>
    </source>
</reference>
<keyword evidence="10" id="KW-1185">Reference proteome</keyword>
<dbReference type="Pfam" id="PF00480">
    <property type="entry name" value="ROK"/>
    <property type="match status" value="1"/>
</dbReference>
<dbReference type="InterPro" id="IPR049874">
    <property type="entry name" value="ROK_cs"/>
</dbReference>
<dbReference type="GO" id="GO:0005737">
    <property type="term" value="C:cytoplasm"/>
    <property type="evidence" value="ECO:0007669"/>
    <property type="project" value="InterPro"/>
</dbReference>
<dbReference type="GO" id="GO:0006096">
    <property type="term" value="P:glycolytic process"/>
    <property type="evidence" value="ECO:0007669"/>
    <property type="project" value="InterPro"/>
</dbReference>
<dbReference type="EMBL" id="BMFV01000008">
    <property type="protein sequence ID" value="GGH79742.1"/>
    <property type="molecule type" value="Genomic_DNA"/>
</dbReference>
<dbReference type="InterPro" id="IPR004654">
    <property type="entry name" value="ROK_glcA"/>
</dbReference>
<sequence length="324" mass="34655">MEKNQWTVGVDLGGTSIKMAFINDEGRIIDKWEIPTDLSEKGRFITRDIAKSIEEKLEQKGETKDKLVGLGMGAPGFINFENGSIFEAVNIGWKNYPLQEKMEEAIGLPVAVDNDANLAALGEMWKGAGEGAKDLLCITLGTGVGGGVISNGAIIHGIGGMAGEIGHITSITDGGYTCNCGRKGCLETVASATGIRRLAIEGLEKHTESELYTVFQKQQDLTTKDVFDAARNQDAYALSIVDHVTYHLGLALSNVAILLNFQKLVIGGGVSMAGETLLEPLDRHIKALTLPGVYQGLEIVRATLGNDAGVIGCAWLINKKLNRL</sequence>
<keyword evidence="7" id="KW-0067">ATP-binding</keyword>
<proteinExistence type="inferred from homology"/>
<dbReference type="NCBIfam" id="TIGR00744">
    <property type="entry name" value="ROK_glcA_fam"/>
    <property type="match status" value="1"/>
</dbReference>
<dbReference type="CDD" id="cd24062">
    <property type="entry name" value="ASKHA_NBD_ROK_BsGLK-like"/>
    <property type="match status" value="1"/>
</dbReference>
<protein>
    <recommendedName>
        <fullName evidence="3">Glucokinase</fullName>
        <ecNumber evidence="2">2.7.1.2</ecNumber>
    </recommendedName>
    <alternativeName>
        <fullName evidence="8">Glucose kinase</fullName>
    </alternativeName>
</protein>
<name>A0A8J2ZUL3_9BACL</name>
<keyword evidence="5" id="KW-0547">Nucleotide-binding</keyword>
<evidence type="ECO:0000313" key="10">
    <source>
        <dbReference type="Proteomes" id="UP000656813"/>
    </source>
</evidence>
<dbReference type="AlphaFoldDB" id="A0A8J2ZUL3"/>
<dbReference type="GO" id="GO:0005524">
    <property type="term" value="F:ATP binding"/>
    <property type="evidence" value="ECO:0007669"/>
    <property type="project" value="UniProtKB-KW"/>
</dbReference>
<dbReference type="PROSITE" id="PS01125">
    <property type="entry name" value="ROK"/>
    <property type="match status" value="1"/>
</dbReference>
<evidence type="ECO:0000256" key="2">
    <source>
        <dbReference type="ARBA" id="ARBA00012323"/>
    </source>
</evidence>
<evidence type="ECO:0000256" key="8">
    <source>
        <dbReference type="ARBA" id="ARBA00032386"/>
    </source>
</evidence>
<accession>A0A8J2ZUL3</accession>
<dbReference type="PANTHER" id="PTHR18964:SF149">
    <property type="entry name" value="BIFUNCTIONAL UDP-N-ACETYLGLUCOSAMINE 2-EPIMERASE_N-ACETYLMANNOSAMINE KINASE"/>
    <property type="match status" value="1"/>
</dbReference>